<keyword evidence="1" id="KW-0812">Transmembrane</keyword>
<keyword evidence="3" id="KW-1185">Reference proteome</keyword>
<evidence type="ECO:0000256" key="1">
    <source>
        <dbReference type="SAM" id="Phobius"/>
    </source>
</evidence>
<dbReference type="STRING" id="237679.SAMN04488072_104196"/>
<sequence>MEQVLFIISMVALFSSVALFIVELVKKGYQNMAWKMPVILFVIYMVTYIPYLAISN</sequence>
<reference evidence="2 3" key="1">
    <citation type="submission" date="2016-10" db="EMBL/GenBank/DDBJ databases">
        <authorList>
            <person name="de Groot N.N."/>
        </authorList>
    </citation>
    <scope>NUCLEOTIDE SEQUENCE [LARGE SCALE GENOMIC DNA]</scope>
    <source>
        <strain evidence="2 3">CGMCC 1.3702</strain>
    </source>
</reference>
<keyword evidence="1" id="KW-1133">Transmembrane helix</keyword>
<dbReference type="RefSeq" id="WP_170848173.1">
    <property type="nucleotide sequence ID" value="NZ_FOJW01000004.1"/>
</dbReference>
<gene>
    <name evidence="2" type="ORF">SAMN04488072_104196</name>
</gene>
<dbReference type="EMBL" id="FOJW01000004">
    <property type="protein sequence ID" value="SFA96523.1"/>
    <property type="molecule type" value="Genomic_DNA"/>
</dbReference>
<feature type="transmembrane region" description="Helical" evidence="1">
    <location>
        <begin position="6"/>
        <end position="25"/>
    </location>
</feature>
<name>A0A1I0X972_9BACI</name>
<dbReference type="AlphaFoldDB" id="A0A1I0X972"/>
<dbReference type="Proteomes" id="UP000198642">
    <property type="component" value="Unassembled WGS sequence"/>
</dbReference>
<organism evidence="2 3">
    <name type="scientific">Lentibacillus halodurans</name>
    <dbReference type="NCBI Taxonomy" id="237679"/>
    <lineage>
        <taxon>Bacteria</taxon>
        <taxon>Bacillati</taxon>
        <taxon>Bacillota</taxon>
        <taxon>Bacilli</taxon>
        <taxon>Bacillales</taxon>
        <taxon>Bacillaceae</taxon>
        <taxon>Lentibacillus</taxon>
    </lineage>
</organism>
<accession>A0A1I0X972</accession>
<evidence type="ECO:0000313" key="2">
    <source>
        <dbReference type="EMBL" id="SFA96523.1"/>
    </source>
</evidence>
<proteinExistence type="predicted"/>
<protein>
    <submittedName>
        <fullName evidence="2">Uncharacterized protein</fullName>
    </submittedName>
</protein>
<evidence type="ECO:0000313" key="3">
    <source>
        <dbReference type="Proteomes" id="UP000198642"/>
    </source>
</evidence>
<keyword evidence="1" id="KW-0472">Membrane</keyword>
<feature type="transmembrane region" description="Helical" evidence="1">
    <location>
        <begin position="37"/>
        <end position="54"/>
    </location>
</feature>